<keyword evidence="4 7" id="KW-0812">Transmembrane</keyword>
<comment type="similarity">
    <text evidence="7">Belongs to the binding-protein-dependent transport system permease family.</text>
</comment>
<evidence type="ECO:0000256" key="7">
    <source>
        <dbReference type="RuleBase" id="RU363032"/>
    </source>
</evidence>
<evidence type="ECO:0000259" key="9">
    <source>
        <dbReference type="PROSITE" id="PS50928"/>
    </source>
</evidence>
<dbReference type="Pfam" id="PF00528">
    <property type="entry name" value="BPD_transp_1"/>
    <property type="match status" value="1"/>
</dbReference>
<dbReference type="EMBL" id="QUAB01000010">
    <property type="protein sequence ID" value="REJ08504.1"/>
    <property type="molecule type" value="Genomic_DNA"/>
</dbReference>
<dbReference type="GO" id="GO:0055085">
    <property type="term" value="P:transmembrane transport"/>
    <property type="evidence" value="ECO:0007669"/>
    <property type="project" value="InterPro"/>
</dbReference>
<dbReference type="CDD" id="cd06261">
    <property type="entry name" value="TM_PBP2"/>
    <property type="match status" value="1"/>
</dbReference>
<reference evidence="10 11" key="1">
    <citation type="submission" date="2018-08" db="EMBL/GenBank/DDBJ databases">
        <title>Isolation, diversity and antifungal activity of Actinobacteria from cow dung.</title>
        <authorList>
            <person name="Ling L."/>
        </authorList>
    </citation>
    <scope>NUCLEOTIDE SEQUENCE [LARGE SCALE GENOMIC DNA]</scope>
    <source>
        <strain evidence="10 11">NEAU-LLE</strain>
    </source>
</reference>
<keyword evidence="5 7" id="KW-1133">Transmembrane helix</keyword>
<dbReference type="OrthoDB" id="2063054at2"/>
<dbReference type="SUPFAM" id="SSF161098">
    <property type="entry name" value="MetI-like"/>
    <property type="match status" value="1"/>
</dbReference>
<name>A0A371NZ23_9MICO</name>
<keyword evidence="3" id="KW-1003">Cell membrane</keyword>
<dbReference type="PANTHER" id="PTHR43744">
    <property type="entry name" value="ABC TRANSPORTER PERMEASE PROTEIN MG189-RELATED-RELATED"/>
    <property type="match status" value="1"/>
</dbReference>
<feature type="transmembrane region" description="Helical" evidence="7">
    <location>
        <begin position="116"/>
        <end position="136"/>
    </location>
</feature>
<keyword evidence="11" id="KW-1185">Reference proteome</keyword>
<accession>A0A371NZ23</accession>
<evidence type="ECO:0000256" key="6">
    <source>
        <dbReference type="ARBA" id="ARBA00023136"/>
    </source>
</evidence>
<feature type="transmembrane region" description="Helical" evidence="7">
    <location>
        <begin position="284"/>
        <end position="305"/>
    </location>
</feature>
<evidence type="ECO:0000256" key="5">
    <source>
        <dbReference type="ARBA" id="ARBA00022989"/>
    </source>
</evidence>
<evidence type="ECO:0000256" key="8">
    <source>
        <dbReference type="SAM" id="MobiDB-lite"/>
    </source>
</evidence>
<evidence type="ECO:0000256" key="3">
    <source>
        <dbReference type="ARBA" id="ARBA00022475"/>
    </source>
</evidence>
<feature type="domain" description="ABC transmembrane type-1" evidence="9">
    <location>
        <begin position="112"/>
        <end position="305"/>
    </location>
</feature>
<feature type="transmembrane region" description="Helical" evidence="7">
    <location>
        <begin position="51"/>
        <end position="73"/>
    </location>
</feature>
<dbReference type="GO" id="GO:0005886">
    <property type="term" value="C:plasma membrane"/>
    <property type="evidence" value="ECO:0007669"/>
    <property type="project" value="UniProtKB-SubCell"/>
</dbReference>
<feature type="compositionally biased region" description="Low complexity" evidence="8">
    <location>
        <begin position="24"/>
        <end position="33"/>
    </location>
</feature>
<feature type="transmembrane region" description="Helical" evidence="7">
    <location>
        <begin position="225"/>
        <end position="247"/>
    </location>
</feature>
<sequence>MRSDVLDTATDAVPVIAEARPRTRSQPRQPRQARPQRDSQSARRRRIISRVILYGLLVVLAIPFLYPTLWMVFSSFKPTSEIFAIPPTLLPQTWTLDGWSKVFTANPFARQYANSLGLAAIITAGTVLVSALAGYAFARMKFPLAGPLFILTLAGIMVPADVTIIPIFQVVNSWGLVDTYWPLVILPIFGPGAVVSTFIFRQFFLGLPFELEEAARLDGLGRVGIFARVAMPLAGPAIATVTIMTFLKSFNMYFEPLIFLRSAELFPIGLGLTRYQDGYGEPLWTTQLGATTLSVIPVLIVFFFAQKQFVEGLTRSGLKG</sequence>
<gene>
    <name evidence="10" type="ORF">DY023_00605</name>
</gene>
<dbReference type="PROSITE" id="PS50928">
    <property type="entry name" value="ABC_TM1"/>
    <property type="match status" value="1"/>
</dbReference>
<comment type="caution">
    <text evidence="10">The sequence shown here is derived from an EMBL/GenBank/DDBJ whole genome shotgun (WGS) entry which is preliminary data.</text>
</comment>
<evidence type="ECO:0000256" key="4">
    <source>
        <dbReference type="ARBA" id="ARBA00022692"/>
    </source>
</evidence>
<organism evidence="10 11">
    <name type="scientific">Microbacterium bovistercoris</name>
    <dbReference type="NCBI Taxonomy" id="2293570"/>
    <lineage>
        <taxon>Bacteria</taxon>
        <taxon>Bacillati</taxon>
        <taxon>Actinomycetota</taxon>
        <taxon>Actinomycetes</taxon>
        <taxon>Micrococcales</taxon>
        <taxon>Microbacteriaceae</taxon>
        <taxon>Microbacterium</taxon>
    </lineage>
</organism>
<dbReference type="RefSeq" id="WP_116240410.1">
    <property type="nucleotide sequence ID" value="NZ_QUAB01000010.1"/>
</dbReference>
<dbReference type="Gene3D" id="1.10.3720.10">
    <property type="entry name" value="MetI-like"/>
    <property type="match status" value="1"/>
</dbReference>
<feature type="region of interest" description="Disordered" evidence="8">
    <location>
        <begin position="1"/>
        <end position="42"/>
    </location>
</feature>
<keyword evidence="2 7" id="KW-0813">Transport</keyword>
<dbReference type="InterPro" id="IPR035906">
    <property type="entry name" value="MetI-like_sf"/>
</dbReference>
<evidence type="ECO:0000313" key="11">
    <source>
        <dbReference type="Proteomes" id="UP000262172"/>
    </source>
</evidence>
<dbReference type="InterPro" id="IPR000515">
    <property type="entry name" value="MetI-like"/>
</dbReference>
<dbReference type="PANTHER" id="PTHR43744:SF12">
    <property type="entry name" value="ABC TRANSPORTER PERMEASE PROTEIN MG189-RELATED"/>
    <property type="match status" value="1"/>
</dbReference>
<proteinExistence type="inferred from homology"/>
<keyword evidence="6 7" id="KW-0472">Membrane</keyword>
<evidence type="ECO:0000256" key="1">
    <source>
        <dbReference type="ARBA" id="ARBA00004651"/>
    </source>
</evidence>
<feature type="transmembrane region" description="Helical" evidence="7">
    <location>
        <begin position="148"/>
        <end position="168"/>
    </location>
</feature>
<dbReference type="Proteomes" id="UP000262172">
    <property type="component" value="Unassembled WGS sequence"/>
</dbReference>
<feature type="transmembrane region" description="Helical" evidence="7">
    <location>
        <begin position="180"/>
        <end position="204"/>
    </location>
</feature>
<comment type="subcellular location">
    <subcellularLocation>
        <location evidence="1 7">Cell membrane</location>
        <topology evidence="1 7">Multi-pass membrane protein</topology>
    </subcellularLocation>
</comment>
<dbReference type="AlphaFoldDB" id="A0A371NZ23"/>
<evidence type="ECO:0000313" key="10">
    <source>
        <dbReference type="EMBL" id="REJ08504.1"/>
    </source>
</evidence>
<protein>
    <submittedName>
        <fullName evidence="10">Carbohydrate ABC transporter permease</fullName>
    </submittedName>
</protein>
<evidence type="ECO:0000256" key="2">
    <source>
        <dbReference type="ARBA" id="ARBA00022448"/>
    </source>
</evidence>